<organism evidence="4">
    <name type="scientific">candidate division TA06 bacterium ADurb.Bin131</name>
    <dbReference type="NCBI Taxonomy" id="1852827"/>
    <lineage>
        <taxon>Bacteria</taxon>
        <taxon>Bacteria division TA06</taxon>
    </lineage>
</organism>
<dbReference type="Pfam" id="PF00583">
    <property type="entry name" value="Acetyltransf_1"/>
    <property type="match status" value="1"/>
</dbReference>
<dbReference type="InterPro" id="IPR000182">
    <property type="entry name" value="GNAT_dom"/>
</dbReference>
<keyword evidence="2 4" id="KW-0012">Acyltransferase</keyword>
<comment type="caution">
    <text evidence="4">The sequence shown here is derived from an EMBL/GenBank/DDBJ whole genome shotgun (WGS) entry which is preliminary data.</text>
</comment>
<sequence>MKINIRPAILKDAYQIKNIINEHAKKGKMLPVSINQVFEHLRDFWVITDSKNTIIGCGALRIVWKDLGEIRSLAIRNSKQKKGCGSMLINALIEEGKKIGIKKIFVLTYTPTFFEKFGFVRIEKTRLPHKIWIDCINCPKFPRCDEIPMLKVL</sequence>
<dbReference type="Gene3D" id="3.40.630.30">
    <property type="match status" value="1"/>
</dbReference>
<dbReference type="AlphaFoldDB" id="A0A1V6CCM0"/>
<dbReference type="SUPFAM" id="SSF55729">
    <property type="entry name" value="Acyl-CoA N-acyltransferases (Nat)"/>
    <property type="match status" value="1"/>
</dbReference>
<evidence type="ECO:0000259" key="3">
    <source>
        <dbReference type="PROSITE" id="PS51186"/>
    </source>
</evidence>
<dbReference type="NCBIfam" id="NF005840">
    <property type="entry name" value="PRK07757.1"/>
    <property type="match status" value="1"/>
</dbReference>
<dbReference type="PANTHER" id="PTHR43626">
    <property type="entry name" value="ACYL-COA N-ACYLTRANSFERASE"/>
    <property type="match status" value="1"/>
</dbReference>
<dbReference type="PANTHER" id="PTHR43626:SF4">
    <property type="entry name" value="GCN5-RELATED N-ACETYLTRANSFERASE 2, CHLOROPLASTIC"/>
    <property type="match status" value="1"/>
</dbReference>
<evidence type="ECO:0000256" key="1">
    <source>
        <dbReference type="ARBA" id="ARBA00022679"/>
    </source>
</evidence>
<dbReference type="InterPro" id="IPR016181">
    <property type="entry name" value="Acyl_CoA_acyltransferase"/>
</dbReference>
<keyword evidence="1 4" id="KW-0808">Transferase</keyword>
<dbReference type="GO" id="GO:0005737">
    <property type="term" value="C:cytoplasm"/>
    <property type="evidence" value="ECO:0007669"/>
    <property type="project" value="TreeGrafter"/>
</dbReference>
<accession>A0A1V6CCM0</accession>
<dbReference type="InterPro" id="IPR045039">
    <property type="entry name" value="NSI-like"/>
</dbReference>
<dbReference type="GO" id="GO:0008080">
    <property type="term" value="F:N-acetyltransferase activity"/>
    <property type="evidence" value="ECO:0007669"/>
    <property type="project" value="InterPro"/>
</dbReference>
<dbReference type="Proteomes" id="UP000485562">
    <property type="component" value="Unassembled WGS sequence"/>
</dbReference>
<dbReference type="EMBL" id="MWDQ01000034">
    <property type="protein sequence ID" value="OQB74659.1"/>
    <property type="molecule type" value="Genomic_DNA"/>
</dbReference>
<proteinExistence type="predicted"/>
<evidence type="ECO:0000313" key="4">
    <source>
        <dbReference type="EMBL" id="OQB74659.1"/>
    </source>
</evidence>
<dbReference type="PROSITE" id="PS51186">
    <property type="entry name" value="GNAT"/>
    <property type="match status" value="1"/>
</dbReference>
<dbReference type="EC" id="2.3.1.1" evidence="4"/>
<feature type="domain" description="N-acetyltransferase" evidence="3">
    <location>
        <begin position="3"/>
        <end position="153"/>
    </location>
</feature>
<protein>
    <submittedName>
        <fullName evidence="4">Amino-acid acetyltransferase</fullName>
        <ecNumber evidence="4">2.3.1.1</ecNumber>
    </submittedName>
</protein>
<gene>
    <name evidence="4" type="primary">argA</name>
    <name evidence="4" type="ORF">BWX89_00422</name>
</gene>
<evidence type="ECO:0000256" key="2">
    <source>
        <dbReference type="ARBA" id="ARBA00023315"/>
    </source>
</evidence>
<name>A0A1V6CCM0_UNCT6</name>
<reference evidence="4" key="1">
    <citation type="submission" date="2017-02" db="EMBL/GenBank/DDBJ databases">
        <title>Delving into the versatile metabolic prowess of the omnipresent phylum Bacteroidetes.</title>
        <authorList>
            <person name="Nobu M.K."/>
            <person name="Mei R."/>
            <person name="Narihiro T."/>
            <person name="Kuroda K."/>
            <person name="Liu W.-T."/>
        </authorList>
    </citation>
    <scope>NUCLEOTIDE SEQUENCE</scope>
    <source>
        <strain evidence="4">ADurb.Bin131</strain>
    </source>
</reference>